<proteinExistence type="predicted"/>
<dbReference type="FunFam" id="3.30.160.60:FF:001249">
    <property type="entry name" value="CTCF"/>
    <property type="match status" value="1"/>
</dbReference>
<dbReference type="InterPro" id="IPR013087">
    <property type="entry name" value="Znf_C2H2_type"/>
</dbReference>
<dbReference type="AlphaFoldDB" id="A0A1V9X6H2"/>
<dbReference type="SMART" id="SM00355">
    <property type="entry name" value="ZnF_C2H2"/>
    <property type="match status" value="1"/>
</dbReference>
<evidence type="ECO:0000256" key="2">
    <source>
        <dbReference type="ARBA" id="ARBA00022723"/>
    </source>
</evidence>
<dbReference type="Pfam" id="PF13909">
    <property type="entry name" value="zf-H2C2_5"/>
    <property type="match status" value="1"/>
</dbReference>
<evidence type="ECO:0000256" key="9">
    <source>
        <dbReference type="PROSITE-ProRule" id="PRU00042"/>
    </source>
</evidence>
<dbReference type="Proteomes" id="UP000192247">
    <property type="component" value="Unassembled WGS sequence"/>
</dbReference>
<evidence type="ECO:0000256" key="6">
    <source>
        <dbReference type="ARBA" id="ARBA00023015"/>
    </source>
</evidence>
<name>A0A1V9X6H2_9ACAR</name>
<protein>
    <recommendedName>
        <fullName evidence="10">C2H2-type domain-containing protein</fullName>
    </recommendedName>
</protein>
<evidence type="ECO:0000256" key="4">
    <source>
        <dbReference type="ARBA" id="ARBA00022771"/>
    </source>
</evidence>
<dbReference type="GO" id="GO:0003700">
    <property type="term" value="F:DNA-binding transcription factor activity"/>
    <property type="evidence" value="ECO:0007669"/>
    <property type="project" value="TreeGrafter"/>
</dbReference>
<organism evidence="11 12">
    <name type="scientific">Tropilaelaps mercedesae</name>
    <dbReference type="NCBI Taxonomy" id="418985"/>
    <lineage>
        <taxon>Eukaryota</taxon>
        <taxon>Metazoa</taxon>
        <taxon>Ecdysozoa</taxon>
        <taxon>Arthropoda</taxon>
        <taxon>Chelicerata</taxon>
        <taxon>Arachnida</taxon>
        <taxon>Acari</taxon>
        <taxon>Parasitiformes</taxon>
        <taxon>Mesostigmata</taxon>
        <taxon>Gamasina</taxon>
        <taxon>Dermanyssoidea</taxon>
        <taxon>Laelapidae</taxon>
        <taxon>Tropilaelaps</taxon>
    </lineage>
</organism>
<evidence type="ECO:0000256" key="5">
    <source>
        <dbReference type="ARBA" id="ARBA00022833"/>
    </source>
</evidence>
<evidence type="ECO:0000256" key="8">
    <source>
        <dbReference type="ARBA" id="ARBA00023242"/>
    </source>
</evidence>
<sequence>MQKSRLVPFYLFFSASVAPSAEESPATSDSARTGEKPFACELCSYRTKQQSTLTRHMRTVHAPKSENGLPNSGGVQTIFDEGQLLMLAANQAAASNMLPL</sequence>
<comment type="subcellular location">
    <subcellularLocation>
        <location evidence="1">Nucleus</location>
    </subcellularLocation>
</comment>
<keyword evidence="12" id="KW-1185">Reference proteome</keyword>
<keyword evidence="5" id="KW-0862">Zinc</keyword>
<evidence type="ECO:0000313" key="12">
    <source>
        <dbReference type="Proteomes" id="UP000192247"/>
    </source>
</evidence>
<dbReference type="InParanoid" id="A0A1V9X6H2"/>
<dbReference type="InterPro" id="IPR036236">
    <property type="entry name" value="Znf_C2H2_sf"/>
</dbReference>
<evidence type="ECO:0000256" key="7">
    <source>
        <dbReference type="ARBA" id="ARBA00023163"/>
    </source>
</evidence>
<dbReference type="GO" id="GO:0008270">
    <property type="term" value="F:zinc ion binding"/>
    <property type="evidence" value="ECO:0007669"/>
    <property type="project" value="UniProtKB-KW"/>
</dbReference>
<keyword evidence="2" id="KW-0479">Metal-binding</keyword>
<keyword evidence="3" id="KW-0677">Repeat</keyword>
<comment type="caution">
    <text evidence="11">The sequence shown here is derived from an EMBL/GenBank/DDBJ whole genome shotgun (WGS) entry which is preliminary data.</text>
</comment>
<evidence type="ECO:0000256" key="3">
    <source>
        <dbReference type="ARBA" id="ARBA00022737"/>
    </source>
</evidence>
<feature type="domain" description="C2H2-type" evidence="10">
    <location>
        <begin position="38"/>
        <end position="66"/>
    </location>
</feature>
<keyword evidence="4 9" id="KW-0863">Zinc-finger</keyword>
<gene>
    <name evidence="11" type="ORF">BIW11_12533</name>
</gene>
<dbReference type="SUPFAM" id="SSF57667">
    <property type="entry name" value="beta-beta-alpha zinc fingers"/>
    <property type="match status" value="1"/>
</dbReference>
<keyword evidence="7" id="KW-0804">Transcription</keyword>
<dbReference type="EMBL" id="MNPL01022551">
    <property type="protein sequence ID" value="OQR69006.1"/>
    <property type="molecule type" value="Genomic_DNA"/>
</dbReference>
<evidence type="ECO:0000313" key="11">
    <source>
        <dbReference type="EMBL" id="OQR69006.1"/>
    </source>
</evidence>
<reference evidence="11 12" key="1">
    <citation type="journal article" date="2017" name="Gigascience">
        <title>Draft genome of the honey bee ectoparasitic mite, Tropilaelaps mercedesae, is shaped by the parasitic life history.</title>
        <authorList>
            <person name="Dong X."/>
            <person name="Armstrong S.D."/>
            <person name="Xia D."/>
            <person name="Makepeace B.L."/>
            <person name="Darby A.C."/>
            <person name="Kadowaki T."/>
        </authorList>
    </citation>
    <scope>NUCLEOTIDE SEQUENCE [LARGE SCALE GENOMIC DNA]</scope>
    <source>
        <strain evidence="11">Wuxi-XJTLU</strain>
    </source>
</reference>
<dbReference type="PANTHER" id="PTHR45993:SF7">
    <property type="entry name" value="TRANSCRIPTION FACTOR KEN"/>
    <property type="match status" value="1"/>
</dbReference>
<dbReference type="PANTHER" id="PTHR45993">
    <property type="entry name" value="B-CELL LYMPHOMA/LEUKEMIA 11"/>
    <property type="match status" value="1"/>
</dbReference>
<dbReference type="GO" id="GO:0005634">
    <property type="term" value="C:nucleus"/>
    <property type="evidence" value="ECO:0007669"/>
    <property type="project" value="UniProtKB-SubCell"/>
</dbReference>
<dbReference type="InterPro" id="IPR051497">
    <property type="entry name" value="Dev/Hematopoietic_TF"/>
</dbReference>
<dbReference type="GO" id="GO:0000978">
    <property type="term" value="F:RNA polymerase II cis-regulatory region sequence-specific DNA binding"/>
    <property type="evidence" value="ECO:0007669"/>
    <property type="project" value="TreeGrafter"/>
</dbReference>
<evidence type="ECO:0000259" key="10">
    <source>
        <dbReference type="PROSITE" id="PS50157"/>
    </source>
</evidence>
<dbReference type="Gene3D" id="3.30.160.60">
    <property type="entry name" value="Classic Zinc Finger"/>
    <property type="match status" value="1"/>
</dbReference>
<dbReference type="GO" id="GO:0006357">
    <property type="term" value="P:regulation of transcription by RNA polymerase II"/>
    <property type="evidence" value="ECO:0007669"/>
    <property type="project" value="TreeGrafter"/>
</dbReference>
<keyword evidence="8" id="KW-0539">Nucleus</keyword>
<accession>A0A1V9X6H2</accession>
<dbReference type="PROSITE" id="PS50157">
    <property type="entry name" value="ZINC_FINGER_C2H2_2"/>
    <property type="match status" value="1"/>
</dbReference>
<keyword evidence="6" id="KW-0805">Transcription regulation</keyword>
<evidence type="ECO:0000256" key="1">
    <source>
        <dbReference type="ARBA" id="ARBA00004123"/>
    </source>
</evidence>